<feature type="compositionally biased region" description="Basic and acidic residues" evidence="1">
    <location>
        <begin position="55"/>
        <end position="66"/>
    </location>
</feature>
<reference evidence="3" key="1">
    <citation type="journal article" date="2019" name="Int. J. Syst. Evol. Microbiol.">
        <title>The Global Catalogue of Microorganisms (GCM) 10K type strain sequencing project: providing services to taxonomists for standard genome sequencing and annotation.</title>
        <authorList>
            <consortium name="The Broad Institute Genomics Platform"/>
            <consortium name="The Broad Institute Genome Sequencing Center for Infectious Disease"/>
            <person name="Wu L."/>
            <person name="Ma J."/>
        </authorList>
    </citation>
    <scope>NUCLEOTIDE SEQUENCE [LARGE SCALE GENOMIC DNA]</scope>
    <source>
        <strain evidence="3">CGMCC 1.12471</strain>
    </source>
</reference>
<organism evidence="2 3">
    <name type="scientific">Amnibacterium endophyticum</name>
    <dbReference type="NCBI Taxonomy" id="2109337"/>
    <lineage>
        <taxon>Bacteria</taxon>
        <taxon>Bacillati</taxon>
        <taxon>Actinomycetota</taxon>
        <taxon>Actinomycetes</taxon>
        <taxon>Micrococcales</taxon>
        <taxon>Microbacteriaceae</taxon>
        <taxon>Amnibacterium</taxon>
    </lineage>
</organism>
<evidence type="ECO:0000313" key="3">
    <source>
        <dbReference type="Proteomes" id="UP001597347"/>
    </source>
</evidence>
<dbReference type="InterPro" id="IPR018691">
    <property type="entry name" value="DUF2188"/>
</dbReference>
<dbReference type="RefSeq" id="WP_377935464.1">
    <property type="nucleotide sequence ID" value="NZ_JBHUEA010000020.1"/>
</dbReference>
<evidence type="ECO:0000256" key="1">
    <source>
        <dbReference type="SAM" id="MobiDB-lite"/>
    </source>
</evidence>
<gene>
    <name evidence="2" type="ORF">ACFSBI_12655</name>
</gene>
<sequence>MAGANSRHIEPGKNGGWDVVKPGATRVSAHTDTQAEAQARARAILGNDGGGEMVTHGRDGKIRAKDTIQPGNDPRNIPG</sequence>
<dbReference type="Proteomes" id="UP001597347">
    <property type="component" value="Unassembled WGS sequence"/>
</dbReference>
<dbReference type="EMBL" id="JBHUEA010000020">
    <property type="protein sequence ID" value="MFD1722400.1"/>
    <property type="molecule type" value="Genomic_DNA"/>
</dbReference>
<accession>A0ABW4LFX7</accession>
<comment type="caution">
    <text evidence="2">The sequence shown here is derived from an EMBL/GenBank/DDBJ whole genome shotgun (WGS) entry which is preliminary data.</text>
</comment>
<feature type="region of interest" description="Disordered" evidence="1">
    <location>
        <begin position="45"/>
        <end position="79"/>
    </location>
</feature>
<evidence type="ECO:0000313" key="2">
    <source>
        <dbReference type="EMBL" id="MFD1722400.1"/>
    </source>
</evidence>
<dbReference type="Pfam" id="PF09954">
    <property type="entry name" value="DUF2188"/>
    <property type="match status" value="1"/>
</dbReference>
<keyword evidence="3" id="KW-1185">Reference proteome</keyword>
<feature type="region of interest" description="Disordered" evidence="1">
    <location>
        <begin position="1"/>
        <end position="21"/>
    </location>
</feature>
<name>A0ABW4LFX7_9MICO</name>
<protein>
    <submittedName>
        <fullName evidence="2">DUF2188 domain-containing protein</fullName>
    </submittedName>
</protein>
<proteinExistence type="predicted"/>